<evidence type="ECO:0000256" key="8">
    <source>
        <dbReference type="ARBA" id="ARBA00022895"/>
    </source>
</evidence>
<keyword evidence="10" id="KW-0010">Activator</keyword>
<dbReference type="GO" id="GO:0000781">
    <property type="term" value="C:chromosome, telomeric region"/>
    <property type="evidence" value="ECO:0007669"/>
    <property type="project" value="UniProtKB-SubCell"/>
</dbReference>
<dbReference type="InterPro" id="IPR014849">
    <property type="entry name" value="EKC/KEOPS_Gon7"/>
</dbReference>
<gene>
    <name evidence="15" type="ORF">F5X68DRAFT_230911</name>
</gene>
<dbReference type="Proteomes" id="UP000770015">
    <property type="component" value="Unassembled WGS sequence"/>
</dbReference>
<organism evidence="15 16">
    <name type="scientific">Plectosphaerella plurivora</name>
    <dbReference type="NCBI Taxonomy" id="936078"/>
    <lineage>
        <taxon>Eukaryota</taxon>
        <taxon>Fungi</taxon>
        <taxon>Dikarya</taxon>
        <taxon>Ascomycota</taxon>
        <taxon>Pezizomycotina</taxon>
        <taxon>Sordariomycetes</taxon>
        <taxon>Hypocreomycetidae</taxon>
        <taxon>Glomerellales</taxon>
        <taxon>Plectosphaerellaceae</taxon>
        <taxon>Plectosphaerella</taxon>
    </lineage>
</organism>
<comment type="function">
    <text evidence="13">Component of the EKC/KEOPS complex that is required for the formation of a threonylcarbamoyl group on adenosine at position 37 (t(6)A37) in tRNAs that read codons beginning with adenine. The complex is probably involved in the transfer of the threonylcarbamoyl moiety of threonylcarbamoyl-AMP (TC-AMP) to the N6 group of A37. GON7 likely plays a supporting role to the catalytic subunit KAE1 in the complex. The EKC/KEOPS complex also promotes both telomere uncapping and telomere elongation. The complex is required for efficient recruitment of transcriptional coactivators.</text>
</comment>
<evidence type="ECO:0000256" key="14">
    <source>
        <dbReference type="SAM" id="MobiDB-lite"/>
    </source>
</evidence>
<keyword evidence="16" id="KW-1185">Reference proteome</keyword>
<dbReference type="EMBL" id="JAGSXJ010000009">
    <property type="protein sequence ID" value="KAH6688283.1"/>
    <property type="molecule type" value="Genomic_DNA"/>
</dbReference>
<reference evidence="15" key="1">
    <citation type="journal article" date="2021" name="Nat. Commun.">
        <title>Genetic determinants of endophytism in the Arabidopsis root mycobiome.</title>
        <authorList>
            <person name="Mesny F."/>
            <person name="Miyauchi S."/>
            <person name="Thiergart T."/>
            <person name="Pickel B."/>
            <person name="Atanasova L."/>
            <person name="Karlsson M."/>
            <person name="Huettel B."/>
            <person name="Barry K.W."/>
            <person name="Haridas S."/>
            <person name="Chen C."/>
            <person name="Bauer D."/>
            <person name="Andreopoulos W."/>
            <person name="Pangilinan J."/>
            <person name="LaButti K."/>
            <person name="Riley R."/>
            <person name="Lipzen A."/>
            <person name="Clum A."/>
            <person name="Drula E."/>
            <person name="Henrissat B."/>
            <person name="Kohler A."/>
            <person name="Grigoriev I.V."/>
            <person name="Martin F.M."/>
            <person name="Hacquard S."/>
        </authorList>
    </citation>
    <scope>NUCLEOTIDE SEQUENCE</scope>
    <source>
        <strain evidence="15">MPI-SDFR-AT-0117</strain>
    </source>
</reference>
<evidence type="ECO:0000256" key="4">
    <source>
        <dbReference type="ARBA" id="ARBA00011534"/>
    </source>
</evidence>
<keyword evidence="8" id="KW-0779">Telomere</keyword>
<dbReference type="GO" id="GO:0008033">
    <property type="term" value="P:tRNA processing"/>
    <property type="evidence" value="ECO:0007669"/>
    <property type="project" value="UniProtKB-KW"/>
</dbReference>
<evidence type="ECO:0000313" key="15">
    <source>
        <dbReference type="EMBL" id="KAH6688283.1"/>
    </source>
</evidence>
<comment type="caution">
    <text evidence="15">The sequence shown here is derived from an EMBL/GenBank/DDBJ whole genome shotgun (WGS) entry which is preliminary data.</text>
</comment>
<keyword evidence="7" id="KW-0819">tRNA processing</keyword>
<proteinExistence type="inferred from homology"/>
<sequence>MASEAPQNTLRATYSAPDAEPFAYELPVQAPSSASPTDRAASLARLRATITQVQADINRQLTANMEADKARDAATSGKPVVDDEKEEENYGEEVVAEDD</sequence>
<evidence type="ECO:0000256" key="6">
    <source>
        <dbReference type="ARBA" id="ARBA00022454"/>
    </source>
</evidence>
<feature type="compositionally biased region" description="Acidic residues" evidence="14">
    <location>
        <begin position="83"/>
        <end position="99"/>
    </location>
</feature>
<dbReference type="GO" id="GO:0005634">
    <property type="term" value="C:nucleus"/>
    <property type="evidence" value="ECO:0007669"/>
    <property type="project" value="UniProtKB-SubCell"/>
</dbReference>
<keyword evidence="11" id="KW-0804">Transcription</keyword>
<accession>A0A9P8VEV8</accession>
<evidence type="ECO:0000256" key="5">
    <source>
        <dbReference type="ARBA" id="ARBA00019746"/>
    </source>
</evidence>
<evidence type="ECO:0000256" key="2">
    <source>
        <dbReference type="ARBA" id="ARBA00004574"/>
    </source>
</evidence>
<comment type="subunit">
    <text evidence="4">Component of the EKC/KEOPS complex composed of at least BUD32, CGI121, GON7, KAE1 and PCC1; the whole complex dimerizes.</text>
</comment>
<evidence type="ECO:0000313" key="16">
    <source>
        <dbReference type="Proteomes" id="UP000770015"/>
    </source>
</evidence>
<evidence type="ECO:0000256" key="10">
    <source>
        <dbReference type="ARBA" id="ARBA00023159"/>
    </source>
</evidence>
<evidence type="ECO:0000256" key="7">
    <source>
        <dbReference type="ARBA" id="ARBA00022694"/>
    </source>
</evidence>
<keyword evidence="9" id="KW-0805">Transcription regulation</keyword>
<keyword evidence="6" id="KW-0158">Chromosome</keyword>
<dbReference type="OrthoDB" id="2288868at2759"/>
<dbReference type="AlphaFoldDB" id="A0A9P8VEV8"/>
<dbReference type="Pfam" id="PF08738">
    <property type="entry name" value="Gon7"/>
    <property type="match status" value="1"/>
</dbReference>
<evidence type="ECO:0000256" key="11">
    <source>
        <dbReference type="ARBA" id="ARBA00023163"/>
    </source>
</evidence>
<evidence type="ECO:0000256" key="12">
    <source>
        <dbReference type="ARBA" id="ARBA00023242"/>
    </source>
</evidence>
<name>A0A9P8VEV8_9PEZI</name>
<comment type="subcellular location">
    <subcellularLocation>
        <location evidence="2">Chromosome</location>
        <location evidence="2">Telomere</location>
    </subcellularLocation>
    <subcellularLocation>
        <location evidence="1">Nucleus</location>
    </subcellularLocation>
</comment>
<evidence type="ECO:0000256" key="13">
    <source>
        <dbReference type="ARBA" id="ARBA00025393"/>
    </source>
</evidence>
<keyword evidence="12" id="KW-0539">Nucleus</keyword>
<feature type="region of interest" description="Disordered" evidence="14">
    <location>
        <begin position="66"/>
        <end position="99"/>
    </location>
</feature>
<evidence type="ECO:0000256" key="1">
    <source>
        <dbReference type="ARBA" id="ARBA00004123"/>
    </source>
</evidence>
<evidence type="ECO:0000256" key="9">
    <source>
        <dbReference type="ARBA" id="ARBA00023015"/>
    </source>
</evidence>
<evidence type="ECO:0000256" key="3">
    <source>
        <dbReference type="ARBA" id="ARBA00008529"/>
    </source>
</evidence>
<comment type="similarity">
    <text evidence="3">Belongs to the GON7 family.</text>
</comment>
<protein>
    <recommendedName>
        <fullName evidence="5">EKC/KEOPS complex subunit GON7</fullName>
    </recommendedName>
</protein>